<evidence type="ECO:0000313" key="3">
    <source>
        <dbReference type="Proteomes" id="UP000283509"/>
    </source>
</evidence>
<protein>
    <submittedName>
        <fullName evidence="2">Uncharacterized protein</fullName>
    </submittedName>
</protein>
<name>A0A423SLU0_PENVA</name>
<organism evidence="2 3">
    <name type="scientific">Penaeus vannamei</name>
    <name type="common">Whiteleg shrimp</name>
    <name type="synonym">Litopenaeus vannamei</name>
    <dbReference type="NCBI Taxonomy" id="6689"/>
    <lineage>
        <taxon>Eukaryota</taxon>
        <taxon>Metazoa</taxon>
        <taxon>Ecdysozoa</taxon>
        <taxon>Arthropoda</taxon>
        <taxon>Crustacea</taxon>
        <taxon>Multicrustacea</taxon>
        <taxon>Malacostraca</taxon>
        <taxon>Eumalacostraca</taxon>
        <taxon>Eucarida</taxon>
        <taxon>Decapoda</taxon>
        <taxon>Dendrobranchiata</taxon>
        <taxon>Penaeoidea</taxon>
        <taxon>Penaeidae</taxon>
        <taxon>Penaeus</taxon>
    </lineage>
</organism>
<feature type="compositionally biased region" description="Low complexity" evidence="1">
    <location>
        <begin position="393"/>
        <end position="405"/>
    </location>
</feature>
<feature type="region of interest" description="Disordered" evidence="1">
    <location>
        <begin position="389"/>
        <end position="426"/>
    </location>
</feature>
<dbReference type="AlphaFoldDB" id="A0A423SLU0"/>
<evidence type="ECO:0000256" key="1">
    <source>
        <dbReference type="SAM" id="MobiDB-lite"/>
    </source>
</evidence>
<accession>A0A423SLU0</accession>
<evidence type="ECO:0000313" key="2">
    <source>
        <dbReference type="EMBL" id="ROT65143.1"/>
    </source>
</evidence>
<proteinExistence type="predicted"/>
<gene>
    <name evidence="2" type="ORF">C7M84_016894</name>
</gene>
<keyword evidence="3" id="KW-1185">Reference proteome</keyword>
<reference evidence="2 3" key="2">
    <citation type="submission" date="2019-01" db="EMBL/GenBank/DDBJ databases">
        <title>The decoding of complex shrimp genome reveals the adaptation for benthos swimmer, frequently molting mechanism and breeding impact on genome.</title>
        <authorList>
            <person name="Sun Y."/>
            <person name="Gao Y."/>
            <person name="Yu Y."/>
        </authorList>
    </citation>
    <scope>NUCLEOTIDE SEQUENCE [LARGE SCALE GENOMIC DNA]</scope>
    <source>
        <tissue evidence="2">Muscle</tissue>
    </source>
</reference>
<dbReference type="Proteomes" id="UP000283509">
    <property type="component" value="Unassembled WGS sequence"/>
</dbReference>
<comment type="caution">
    <text evidence="2">The sequence shown here is derived from an EMBL/GenBank/DDBJ whole genome shotgun (WGS) entry which is preliminary data.</text>
</comment>
<reference evidence="2 3" key="1">
    <citation type="submission" date="2018-04" db="EMBL/GenBank/DDBJ databases">
        <authorList>
            <person name="Zhang X."/>
            <person name="Yuan J."/>
            <person name="Li F."/>
            <person name="Xiang J."/>
        </authorList>
    </citation>
    <scope>NUCLEOTIDE SEQUENCE [LARGE SCALE GENOMIC DNA]</scope>
    <source>
        <tissue evidence="2">Muscle</tissue>
    </source>
</reference>
<sequence>MAPSFLGDMLMSALFHPTSYSLHFSLPPSFAQVHHISPANLILTLLRTMFIYTGSSSLHRALIAISLRYTPLARLCQRPSEIVSPLPPLHSPLVLVAYSAPWSLCLPLSFGPYILLSPLVLVAYSALWSLYSTLPPGPCSLLCPLVLVAYSAPGPYVFLCPLVPYPTLPLVPIRSCLLVPAPSPGPWSLYPTPPLRSYILLYSLVPTPYSVSWSLYPLLRPFPSALLRSLVPISSSVSWFLWLSLPLGFTPFSASWFLSSQVPRLSPVPVYSSPTSPPAPCSLPAPAPCSLPVPRPLFSSLSPVLSLSPPLFSPCPPPPVLSLPPPLPRSSAAPIPSCLSPSPISASSANSQPLLPLPFLCSASSSSSSTPQRLRKLLTQGGSVSLRASISDSPTAYSPSPALSLPGPPTPLFPSRPSNTSFPLPPFPQVPSPSLYHSLPGPPTPFFPFSVV</sequence>
<dbReference type="EMBL" id="QCYY01003133">
    <property type="protein sequence ID" value="ROT65143.1"/>
    <property type="molecule type" value="Genomic_DNA"/>
</dbReference>